<dbReference type="PANTHER" id="PTHR30576">
    <property type="entry name" value="COLANIC BIOSYNTHESIS UDP-GLUCOSE LIPID CARRIER TRANSFERASE"/>
    <property type="match status" value="1"/>
</dbReference>
<comment type="similarity">
    <text evidence="1">Belongs to the bacterial sugar transferase family.</text>
</comment>
<reference evidence="3" key="1">
    <citation type="journal article" date="2021" name="PeerJ">
        <title>Extensive microbial diversity within the chicken gut microbiome revealed by metagenomics and culture.</title>
        <authorList>
            <person name="Gilroy R."/>
            <person name="Ravi A."/>
            <person name="Getino M."/>
            <person name="Pursley I."/>
            <person name="Horton D.L."/>
            <person name="Alikhan N.F."/>
            <person name="Baker D."/>
            <person name="Gharbi K."/>
            <person name="Hall N."/>
            <person name="Watson M."/>
            <person name="Adriaenssens E.M."/>
            <person name="Foster-Nyarko E."/>
            <person name="Jarju S."/>
            <person name="Secka A."/>
            <person name="Antonio M."/>
            <person name="Oren A."/>
            <person name="Chaudhuri R.R."/>
            <person name="La Ragione R."/>
            <person name="Hildebrand F."/>
            <person name="Pallen M.J."/>
        </authorList>
    </citation>
    <scope>NUCLEOTIDE SEQUENCE</scope>
    <source>
        <strain evidence="3">ChiGjej2B2-7701</strain>
    </source>
</reference>
<comment type="caution">
    <text evidence="3">The sequence shown here is derived from an EMBL/GenBank/DDBJ whole genome shotgun (WGS) entry which is preliminary data.</text>
</comment>
<dbReference type="EMBL" id="DYVF01000043">
    <property type="protein sequence ID" value="HJG31068.1"/>
    <property type="molecule type" value="Genomic_DNA"/>
</dbReference>
<sequence>MGSKVLHIGEGRVAPSARCVAVSAEFGTAGSVVEQLADAAGAVGSEREARAVMSALGETPGLTESAVAPDVLARLLPDDEVVELPALARVGGGPAYRVAKRAFDVVSCSCALVLLAIPMAAIAFKIKRESPGPAIYAQTRVGKGGRLFKVYKFRSMYVDAEARGAQWAQGEDPRVTPFGRRLRNSRLDEIPQFWNVVRGDMSLIGPRPERPVFHEAFKERIRGWEQRLAVRPGITGLAQVEGGYELLPKEKALLDIEYIENRGFALDFSLVWRTLRTMVTGEGAR</sequence>
<evidence type="ECO:0000256" key="1">
    <source>
        <dbReference type="ARBA" id="ARBA00006464"/>
    </source>
</evidence>
<dbReference type="PANTHER" id="PTHR30576:SF0">
    <property type="entry name" value="UNDECAPRENYL-PHOSPHATE N-ACETYLGALACTOSAMINYL 1-PHOSPHATE TRANSFERASE-RELATED"/>
    <property type="match status" value="1"/>
</dbReference>
<gene>
    <name evidence="3" type="ORF">K8U80_06690</name>
</gene>
<feature type="domain" description="Bacterial sugar transferase" evidence="2">
    <location>
        <begin position="100"/>
        <end position="279"/>
    </location>
</feature>
<keyword evidence="3" id="KW-0808">Transferase</keyword>
<dbReference type="Proteomes" id="UP000746751">
    <property type="component" value="Unassembled WGS sequence"/>
</dbReference>
<evidence type="ECO:0000259" key="2">
    <source>
        <dbReference type="Pfam" id="PF02397"/>
    </source>
</evidence>
<evidence type="ECO:0000313" key="3">
    <source>
        <dbReference type="EMBL" id="HJG31068.1"/>
    </source>
</evidence>
<reference evidence="3" key="2">
    <citation type="submission" date="2021-09" db="EMBL/GenBank/DDBJ databases">
        <authorList>
            <person name="Gilroy R."/>
        </authorList>
    </citation>
    <scope>NUCLEOTIDE SEQUENCE</scope>
    <source>
        <strain evidence="3">ChiGjej2B2-7701</strain>
    </source>
</reference>
<name>A0A921IQV1_9ACTN</name>
<dbReference type="GO" id="GO:0016780">
    <property type="term" value="F:phosphotransferase activity, for other substituted phosphate groups"/>
    <property type="evidence" value="ECO:0007669"/>
    <property type="project" value="TreeGrafter"/>
</dbReference>
<evidence type="ECO:0000313" key="4">
    <source>
        <dbReference type="Proteomes" id="UP000746751"/>
    </source>
</evidence>
<proteinExistence type="inferred from homology"/>
<dbReference type="InterPro" id="IPR003362">
    <property type="entry name" value="Bact_transf"/>
</dbReference>
<accession>A0A921IQV1</accession>
<dbReference type="Pfam" id="PF02397">
    <property type="entry name" value="Bac_transf"/>
    <property type="match status" value="1"/>
</dbReference>
<dbReference type="AlphaFoldDB" id="A0A921IQV1"/>
<organism evidence="3 4">
    <name type="scientific">Collinsella ihumii</name>
    <dbReference type="NCBI Taxonomy" id="1720204"/>
    <lineage>
        <taxon>Bacteria</taxon>
        <taxon>Bacillati</taxon>
        <taxon>Actinomycetota</taxon>
        <taxon>Coriobacteriia</taxon>
        <taxon>Coriobacteriales</taxon>
        <taxon>Coriobacteriaceae</taxon>
        <taxon>Collinsella</taxon>
    </lineage>
</organism>
<protein>
    <submittedName>
        <fullName evidence="3">Sugar transferase</fullName>
    </submittedName>
</protein>